<evidence type="ECO:0000313" key="3">
    <source>
        <dbReference type="Proteomes" id="UP000199005"/>
    </source>
</evidence>
<protein>
    <submittedName>
        <fullName evidence="2">Peroxiredoxin</fullName>
    </submittedName>
</protein>
<dbReference type="InterPro" id="IPR000866">
    <property type="entry name" value="AhpC/TSA"/>
</dbReference>
<dbReference type="CDD" id="cd02970">
    <property type="entry name" value="PRX_like2"/>
    <property type="match status" value="1"/>
</dbReference>
<reference evidence="2 3" key="1">
    <citation type="submission" date="2016-10" db="EMBL/GenBank/DDBJ databases">
        <authorList>
            <person name="de Groot N.N."/>
        </authorList>
    </citation>
    <scope>NUCLEOTIDE SEQUENCE [LARGE SCALE GENOMIC DNA]</scope>
    <source>
        <strain evidence="2 3">DSM 1041</strain>
    </source>
</reference>
<proteinExistence type="predicted"/>
<dbReference type="STRING" id="170623.SAMN04244579_04580"/>
<evidence type="ECO:0000259" key="1">
    <source>
        <dbReference type="Pfam" id="PF00578"/>
    </source>
</evidence>
<dbReference type="EMBL" id="FNYO01000131">
    <property type="protein sequence ID" value="SEJ49275.1"/>
    <property type="molecule type" value="Genomic_DNA"/>
</dbReference>
<gene>
    <name evidence="2" type="ORF">SAMN04244579_04580</name>
</gene>
<organism evidence="2 3">
    <name type="scientific">Azotobacter beijerinckii</name>
    <dbReference type="NCBI Taxonomy" id="170623"/>
    <lineage>
        <taxon>Bacteria</taxon>
        <taxon>Pseudomonadati</taxon>
        <taxon>Pseudomonadota</taxon>
        <taxon>Gammaproteobacteria</taxon>
        <taxon>Pseudomonadales</taxon>
        <taxon>Pseudomonadaceae</taxon>
        <taxon>Azotobacter</taxon>
    </lineage>
</organism>
<feature type="domain" description="Alkyl hydroperoxide reductase subunit C/ Thiol specific antioxidant" evidence="1">
    <location>
        <begin position="1"/>
        <end position="118"/>
    </location>
</feature>
<dbReference type="Gene3D" id="3.40.30.10">
    <property type="entry name" value="Glutaredoxin"/>
    <property type="match status" value="1"/>
</dbReference>
<name>A0A1H6ZKC8_9GAMM</name>
<evidence type="ECO:0000313" key="2">
    <source>
        <dbReference type="EMBL" id="SEJ49275.1"/>
    </source>
</evidence>
<dbReference type="AlphaFoldDB" id="A0A1H6ZKC8"/>
<dbReference type="Proteomes" id="UP000199005">
    <property type="component" value="Unassembled WGS sequence"/>
</dbReference>
<dbReference type="GO" id="GO:0016491">
    <property type="term" value="F:oxidoreductase activity"/>
    <property type="evidence" value="ECO:0007669"/>
    <property type="project" value="InterPro"/>
</dbReference>
<dbReference type="SUPFAM" id="SSF52833">
    <property type="entry name" value="Thioredoxin-like"/>
    <property type="match status" value="1"/>
</dbReference>
<dbReference type="GO" id="GO:0016209">
    <property type="term" value="F:antioxidant activity"/>
    <property type="evidence" value="ECO:0007669"/>
    <property type="project" value="InterPro"/>
</dbReference>
<dbReference type="Pfam" id="PF00578">
    <property type="entry name" value="AhpC-TSA"/>
    <property type="match status" value="1"/>
</dbReference>
<sequence length="155" mass="16959">MLVFFRFAGCPACNIAIPYYQRNLQPTLHDWGVPLVAVSPQVPERLGEIKSRHGLTLEVASDKDNALGRRFGILYEFDEPSRQASLANGPGIGAVTGTGTWELPQPAVIVIGRDRHVHFAEVSPDWLVRTEADPLLEAVRTLLEAAAPPAVRAVR</sequence>
<accession>A0A1H6ZKC8</accession>
<dbReference type="InterPro" id="IPR036249">
    <property type="entry name" value="Thioredoxin-like_sf"/>
</dbReference>